<evidence type="ECO:0000256" key="1">
    <source>
        <dbReference type="ARBA" id="ARBA00000971"/>
    </source>
</evidence>
<keyword evidence="4" id="KW-0697">Rotamase</keyword>
<protein>
    <recommendedName>
        <fullName evidence="2">peptidylprolyl isomerase</fullName>
        <ecNumber evidence="2">5.2.1.8</ecNumber>
    </recommendedName>
</protein>
<evidence type="ECO:0000256" key="2">
    <source>
        <dbReference type="ARBA" id="ARBA00013194"/>
    </source>
</evidence>
<sequence>MKKWLSSVTIIGSLLFLGACNGDEEAAGDTGQAEEQSHPDTGAAAEGEEAAGEKSAAGEQPEAPEPDLEGVPDVVAEVNGTEIEKPAFEEAYNMQFQQMAMMSQMSGEELNQDDLKKQVADGLVSQELLNQEADNRKLKVTEEDTNAVLDDLVEQNQMESQDDLFAAFEEQDMPKEEVMSQVEMQVKIDKLIAEEAGDIEPSKEELQEVYDAQIEQMKQMETEEEPPSFEEMEPQLKEQVTAQKEGEAAQALVADLKESADVKVHL</sequence>
<organism evidence="7 8">
    <name type="scientific">Jeotgalicoccus saudimassiliensis</name>
    <dbReference type="NCBI Taxonomy" id="1461582"/>
    <lineage>
        <taxon>Bacteria</taxon>
        <taxon>Bacillati</taxon>
        <taxon>Bacillota</taxon>
        <taxon>Bacilli</taxon>
        <taxon>Bacillales</taxon>
        <taxon>Staphylococcaceae</taxon>
        <taxon>Jeotgalicoccus</taxon>
    </lineage>
</organism>
<evidence type="ECO:0000256" key="3">
    <source>
        <dbReference type="ARBA" id="ARBA00022729"/>
    </source>
</evidence>
<feature type="compositionally biased region" description="Acidic residues" evidence="6">
    <location>
        <begin position="222"/>
        <end position="233"/>
    </location>
</feature>
<keyword evidence="3" id="KW-0732">Signal</keyword>
<dbReference type="Proteomes" id="UP000044136">
    <property type="component" value="Unassembled WGS sequence"/>
</dbReference>
<dbReference type="InterPro" id="IPR050245">
    <property type="entry name" value="PrsA_foldase"/>
</dbReference>
<gene>
    <name evidence="7" type="ORF">BN1048_00021</name>
</gene>
<feature type="region of interest" description="Disordered" evidence="6">
    <location>
        <begin position="219"/>
        <end position="245"/>
    </location>
</feature>
<dbReference type="PANTHER" id="PTHR47245">
    <property type="entry name" value="PEPTIDYLPROLYL ISOMERASE"/>
    <property type="match status" value="1"/>
</dbReference>
<evidence type="ECO:0000313" key="7">
    <source>
        <dbReference type="EMBL" id="CDZ98902.1"/>
    </source>
</evidence>
<accession>A0A078M0G7</accession>
<dbReference type="AlphaFoldDB" id="A0A078M0G7"/>
<dbReference type="SUPFAM" id="SSF109998">
    <property type="entry name" value="Triger factor/SurA peptide-binding domain-like"/>
    <property type="match status" value="1"/>
</dbReference>
<keyword evidence="5 7" id="KW-0413">Isomerase</keyword>
<dbReference type="EC" id="5.2.1.8" evidence="2"/>
<evidence type="ECO:0000256" key="5">
    <source>
        <dbReference type="ARBA" id="ARBA00023235"/>
    </source>
</evidence>
<dbReference type="HOGENOM" id="CLU_091247_0_0_9"/>
<dbReference type="RefSeq" id="WP_035807263.1">
    <property type="nucleotide sequence ID" value="NZ_CCSE01000001.1"/>
</dbReference>
<dbReference type="InterPro" id="IPR027304">
    <property type="entry name" value="Trigger_fact/SurA_dom_sf"/>
</dbReference>
<dbReference type="EMBL" id="CCSE01000001">
    <property type="protein sequence ID" value="CDZ98902.1"/>
    <property type="molecule type" value="Genomic_DNA"/>
</dbReference>
<dbReference type="Pfam" id="PF13624">
    <property type="entry name" value="SurA_N_3"/>
    <property type="match status" value="1"/>
</dbReference>
<feature type="region of interest" description="Disordered" evidence="6">
    <location>
        <begin position="21"/>
        <end position="73"/>
    </location>
</feature>
<evidence type="ECO:0000256" key="4">
    <source>
        <dbReference type="ARBA" id="ARBA00023110"/>
    </source>
</evidence>
<reference evidence="7 8" key="1">
    <citation type="submission" date="2014-07" db="EMBL/GenBank/DDBJ databases">
        <authorList>
            <person name="Urmite Genomes Urmite Genomes"/>
        </authorList>
    </citation>
    <scope>NUCLEOTIDE SEQUENCE [LARGE SCALE GENOMIC DNA]</scope>
    <source>
        <strain evidence="7 8">13MG44_air</strain>
    </source>
</reference>
<dbReference type="STRING" id="1461582.BN1048_00021"/>
<dbReference type="eggNOG" id="COG0760">
    <property type="taxonomic scope" value="Bacteria"/>
</dbReference>
<keyword evidence="8" id="KW-1185">Reference proteome</keyword>
<evidence type="ECO:0000313" key="8">
    <source>
        <dbReference type="Proteomes" id="UP000044136"/>
    </source>
</evidence>
<proteinExistence type="predicted"/>
<dbReference type="PANTHER" id="PTHR47245:SF1">
    <property type="entry name" value="FOLDASE PROTEIN PRSA"/>
    <property type="match status" value="1"/>
</dbReference>
<dbReference type="PROSITE" id="PS51257">
    <property type="entry name" value="PROKAR_LIPOPROTEIN"/>
    <property type="match status" value="1"/>
</dbReference>
<dbReference type="OrthoDB" id="4775280at2"/>
<dbReference type="GO" id="GO:0003755">
    <property type="term" value="F:peptidyl-prolyl cis-trans isomerase activity"/>
    <property type="evidence" value="ECO:0007669"/>
    <property type="project" value="UniProtKB-KW"/>
</dbReference>
<evidence type="ECO:0000256" key="6">
    <source>
        <dbReference type="SAM" id="MobiDB-lite"/>
    </source>
</evidence>
<dbReference type="Gene3D" id="1.10.4030.10">
    <property type="entry name" value="Porin chaperone SurA, peptide-binding domain"/>
    <property type="match status" value="1"/>
</dbReference>
<name>A0A078M0G7_9STAP</name>
<comment type="catalytic activity">
    <reaction evidence="1">
        <text>[protein]-peptidylproline (omega=180) = [protein]-peptidylproline (omega=0)</text>
        <dbReference type="Rhea" id="RHEA:16237"/>
        <dbReference type="Rhea" id="RHEA-COMP:10747"/>
        <dbReference type="Rhea" id="RHEA-COMP:10748"/>
        <dbReference type="ChEBI" id="CHEBI:83833"/>
        <dbReference type="ChEBI" id="CHEBI:83834"/>
        <dbReference type="EC" id="5.2.1.8"/>
    </reaction>
</comment>